<dbReference type="PROSITE" id="PS50102">
    <property type="entry name" value="RRM"/>
    <property type="match status" value="1"/>
</dbReference>
<dbReference type="GeneID" id="28939892"/>
<evidence type="ECO:0000313" key="5">
    <source>
        <dbReference type="EMBL" id="KTW31302.1"/>
    </source>
</evidence>
<evidence type="ECO:0000313" key="6">
    <source>
        <dbReference type="Proteomes" id="UP000053447"/>
    </source>
</evidence>
<evidence type="ECO:0000259" key="4">
    <source>
        <dbReference type="PROSITE" id="PS50102"/>
    </source>
</evidence>
<evidence type="ECO:0000256" key="2">
    <source>
        <dbReference type="PROSITE-ProRule" id="PRU00176"/>
    </source>
</evidence>
<sequence length="342" mass="37668">MEEDNFDIDIYEDEPFLYEEGKEDEAFEQETLKESANVNTDIVKTKTDVLDAENSTNTTELSNIGEKKSRKSVIYSEKGLTDVIGNINTSSNTAEKELSETKVDTRPIDSHATTALYLGEMNWWNSDEDIRNVVLEAGIDCELKDITFNEHKVNGKSKGIAFVEFTTPQAATAVKLFLENTTNPAYMNGNKKFSVSFSSTSNPFRTLPKEPPSKTARGRNDMVSTNTRGLARVNSGTRNSNNRNASGYGNRSNSANIQGNVMMGGIPGRIPFPNMMPFGSYSQQQGTVGPGFNTNMMGYGNFGGQGFPAPHFNPTFFGNNAQDPNAFPETNPHGQKRQRGSE</sequence>
<reference evidence="6" key="1">
    <citation type="journal article" date="2016" name="Nat. Commun.">
        <title>Genome analysis of three Pneumocystis species reveals adaptation mechanisms to life exclusively in mammalian hosts.</title>
        <authorList>
            <person name="Ma L."/>
            <person name="Chen Z."/>
            <person name="Huang D.W."/>
            <person name="Kutty G."/>
            <person name="Ishihara M."/>
            <person name="Wang H."/>
            <person name="Abouelleil A."/>
            <person name="Bishop L."/>
            <person name="Davey E."/>
            <person name="Deng R."/>
            <person name="Deng X."/>
            <person name="Fan L."/>
            <person name="Fantoni G."/>
            <person name="Fitzgerald M."/>
            <person name="Gogineni E."/>
            <person name="Goldberg J.M."/>
            <person name="Handley G."/>
            <person name="Hu X."/>
            <person name="Huber C."/>
            <person name="Jiao X."/>
            <person name="Jones K."/>
            <person name="Levin J.Z."/>
            <person name="Liu Y."/>
            <person name="Macdonald P."/>
            <person name="Melnikov A."/>
            <person name="Raley C."/>
            <person name="Sassi M."/>
            <person name="Sherman B.T."/>
            <person name="Song X."/>
            <person name="Sykes S."/>
            <person name="Tran B."/>
            <person name="Walsh L."/>
            <person name="Xia Y."/>
            <person name="Yang J."/>
            <person name="Young S."/>
            <person name="Zeng Q."/>
            <person name="Zheng X."/>
            <person name="Stephens R."/>
            <person name="Nusbaum C."/>
            <person name="Birren B.W."/>
            <person name="Azadi P."/>
            <person name="Lempicki R.A."/>
            <person name="Cuomo C.A."/>
            <person name="Kovacs J.A."/>
        </authorList>
    </citation>
    <scope>NUCLEOTIDE SEQUENCE [LARGE SCALE GENOMIC DNA]</scope>
    <source>
        <strain evidence="6">RU7</strain>
    </source>
</reference>
<dbReference type="PANTHER" id="PTHR23204">
    <property type="entry name" value="CLEAVAGE AND POLYADENYLATION SPECIFIC FACTOR"/>
    <property type="match status" value="1"/>
</dbReference>
<feature type="region of interest" description="Disordered" evidence="3">
    <location>
        <begin position="316"/>
        <end position="342"/>
    </location>
</feature>
<dbReference type="SMART" id="SM00360">
    <property type="entry name" value="RRM"/>
    <property type="match status" value="1"/>
</dbReference>
<dbReference type="InterPro" id="IPR012677">
    <property type="entry name" value="Nucleotide-bd_a/b_plait_sf"/>
</dbReference>
<protein>
    <recommendedName>
        <fullName evidence="4">RRM domain-containing protein</fullName>
    </recommendedName>
</protein>
<feature type="compositionally biased region" description="Polar residues" evidence="3">
    <location>
        <begin position="222"/>
        <end position="256"/>
    </location>
</feature>
<dbReference type="Proteomes" id="UP000053447">
    <property type="component" value="Unassembled WGS sequence"/>
</dbReference>
<comment type="caution">
    <text evidence="5">The sequence shown here is derived from an EMBL/GenBank/DDBJ whole genome shotgun (WGS) entry which is preliminary data.</text>
</comment>
<dbReference type="Gene3D" id="3.30.70.330">
    <property type="match status" value="1"/>
</dbReference>
<dbReference type="EMBL" id="LFWA01000005">
    <property type="protein sequence ID" value="KTW31302.1"/>
    <property type="molecule type" value="Genomic_DNA"/>
</dbReference>
<feature type="region of interest" description="Disordered" evidence="3">
    <location>
        <begin position="200"/>
        <end position="256"/>
    </location>
</feature>
<keyword evidence="2" id="KW-0694">RNA-binding</keyword>
<organism evidence="5 6">
    <name type="scientific">Pneumocystis jirovecii (strain RU7)</name>
    <name type="common">Human pneumocystis pneumonia agent</name>
    <dbReference type="NCBI Taxonomy" id="1408657"/>
    <lineage>
        <taxon>Eukaryota</taxon>
        <taxon>Fungi</taxon>
        <taxon>Dikarya</taxon>
        <taxon>Ascomycota</taxon>
        <taxon>Taphrinomycotina</taxon>
        <taxon>Pneumocystomycetes</taxon>
        <taxon>Pneumocystaceae</taxon>
        <taxon>Pneumocystis</taxon>
    </lineage>
</organism>
<dbReference type="SUPFAM" id="SSF54928">
    <property type="entry name" value="RNA-binding domain, RBD"/>
    <property type="match status" value="1"/>
</dbReference>
<dbReference type="RefSeq" id="XP_018230292.1">
    <property type="nucleotide sequence ID" value="XM_018373637.1"/>
</dbReference>
<dbReference type="InterPro" id="IPR034772">
    <property type="entry name" value="CPSF6/7"/>
</dbReference>
<feature type="domain" description="RRM" evidence="4">
    <location>
        <begin position="114"/>
        <end position="200"/>
    </location>
</feature>
<dbReference type="InterPro" id="IPR035979">
    <property type="entry name" value="RBD_domain_sf"/>
</dbReference>
<accession>A0A0W4ZSD5</accession>
<name>A0A0W4ZSD5_PNEJ7</name>
<dbReference type="VEuPathDB" id="FungiDB:T551_01374"/>
<dbReference type="GO" id="GO:0006397">
    <property type="term" value="P:mRNA processing"/>
    <property type="evidence" value="ECO:0007669"/>
    <property type="project" value="UniProtKB-KW"/>
</dbReference>
<keyword evidence="6" id="KW-1185">Reference proteome</keyword>
<dbReference type="eggNOG" id="KOG0118">
    <property type="taxonomic scope" value="Eukaryota"/>
</dbReference>
<proteinExistence type="inferred from homology"/>
<dbReference type="STRING" id="1408657.A0A0W4ZSD5"/>
<evidence type="ECO:0000256" key="3">
    <source>
        <dbReference type="SAM" id="MobiDB-lite"/>
    </source>
</evidence>
<evidence type="ECO:0000256" key="1">
    <source>
        <dbReference type="ARBA" id="ARBA00006265"/>
    </source>
</evidence>
<comment type="similarity">
    <text evidence="1">Belongs to the RRM CPSF6/7 family.</text>
</comment>
<dbReference type="AlphaFoldDB" id="A0A0W4ZSD5"/>
<dbReference type="GO" id="GO:0005634">
    <property type="term" value="C:nucleus"/>
    <property type="evidence" value="ECO:0007669"/>
    <property type="project" value="UniProtKB-SubCell"/>
</dbReference>
<dbReference type="GO" id="GO:0003723">
    <property type="term" value="F:RNA binding"/>
    <property type="evidence" value="ECO:0007669"/>
    <property type="project" value="UniProtKB-UniRule"/>
</dbReference>
<dbReference type="InterPro" id="IPR000504">
    <property type="entry name" value="RRM_dom"/>
</dbReference>
<dbReference type="OrthoDB" id="10065185at2759"/>
<gene>
    <name evidence="5" type="ORF">T551_01374</name>
</gene>